<evidence type="ECO:0000256" key="1">
    <source>
        <dbReference type="SAM" id="MobiDB-lite"/>
    </source>
</evidence>
<gene>
    <name evidence="2" type="ORF">N7537_000746</name>
</gene>
<dbReference type="GeneID" id="81582046"/>
<name>A0AAD6H7M8_9EURO</name>
<evidence type="ECO:0000313" key="2">
    <source>
        <dbReference type="EMBL" id="KAJ5615632.1"/>
    </source>
</evidence>
<feature type="compositionally biased region" description="Basic and acidic residues" evidence="1">
    <location>
        <begin position="377"/>
        <end position="405"/>
    </location>
</feature>
<dbReference type="Proteomes" id="UP001213799">
    <property type="component" value="Unassembled WGS sequence"/>
</dbReference>
<evidence type="ECO:0000313" key="3">
    <source>
        <dbReference type="Proteomes" id="UP001213799"/>
    </source>
</evidence>
<proteinExistence type="predicted"/>
<dbReference type="RefSeq" id="XP_056756799.1">
    <property type="nucleotide sequence ID" value="XM_056891804.1"/>
</dbReference>
<reference evidence="2" key="2">
    <citation type="submission" date="2023-01" db="EMBL/GenBank/DDBJ databases">
        <authorList>
            <person name="Petersen C."/>
        </authorList>
    </citation>
    <scope>NUCLEOTIDE SEQUENCE</scope>
    <source>
        <strain evidence="2">IBT 12815</strain>
    </source>
</reference>
<dbReference type="AlphaFoldDB" id="A0AAD6H7M8"/>
<comment type="caution">
    <text evidence="2">The sequence shown here is derived from an EMBL/GenBank/DDBJ whole genome shotgun (WGS) entry which is preliminary data.</text>
</comment>
<accession>A0AAD6H7M8</accession>
<reference evidence="2" key="1">
    <citation type="journal article" date="2023" name="IMA Fungus">
        <title>Comparative genomic study of the Penicillium genus elucidates a diverse pangenome and 15 lateral gene transfer events.</title>
        <authorList>
            <person name="Petersen C."/>
            <person name="Sorensen T."/>
            <person name="Nielsen M.R."/>
            <person name="Sondergaard T.E."/>
            <person name="Sorensen J.L."/>
            <person name="Fitzpatrick D.A."/>
            <person name="Frisvad J.C."/>
            <person name="Nielsen K.L."/>
        </authorList>
    </citation>
    <scope>NUCLEOTIDE SEQUENCE</scope>
    <source>
        <strain evidence="2">IBT 12815</strain>
    </source>
</reference>
<keyword evidence="3" id="KW-1185">Reference proteome</keyword>
<feature type="region of interest" description="Disordered" evidence="1">
    <location>
        <begin position="377"/>
        <end position="411"/>
    </location>
</feature>
<protein>
    <submittedName>
        <fullName evidence="2">Uncharacterized protein</fullName>
    </submittedName>
</protein>
<dbReference type="EMBL" id="JAQJAE010000001">
    <property type="protein sequence ID" value="KAJ5615632.1"/>
    <property type="molecule type" value="Genomic_DNA"/>
</dbReference>
<organism evidence="2 3">
    <name type="scientific">Penicillium hordei</name>
    <dbReference type="NCBI Taxonomy" id="40994"/>
    <lineage>
        <taxon>Eukaryota</taxon>
        <taxon>Fungi</taxon>
        <taxon>Dikarya</taxon>
        <taxon>Ascomycota</taxon>
        <taxon>Pezizomycotina</taxon>
        <taxon>Eurotiomycetes</taxon>
        <taxon>Eurotiomycetidae</taxon>
        <taxon>Eurotiales</taxon>
        <taxon>Aspergillaceae</taxon>
        <taxon>Penicillium</taxon>
    </lineage>
</organism>
<sequence length="411" mass="46000">MPTSAPKEAKMACHPSDKAAFIEQQEILRDRCSKVLADHLKSNPDVVWTFEDGYGRYPTTKKEEAQLKLVLDLEFNEESGQWDFPPANNRLSDELVYLAVKFMNARHRARLYPYDFDAMGHINPQRVSSGPAPIIWAHGLPFFPVYKGYYILCGRENSKSIGWLIHEKTKDIMQSNPIWSIGAVIAPDSAVKAPHTITRQMTQHKPSGVEIELQYRSKAWTRDVMAANHQLCAVLPNPEVDGIEICPLWKAWGYNVRCGPMKRGLKPTTMPKEFFTSHGIKDFDYEALARPYGNRLLNEDEDMDEETDSDDDIEVEQLAGKSDEITSSGNRSMMAQSTSQVDVDIGIVSPVEVPAQVPVQGPEQVTEAITEAVTEAVTEKVTEEAPKEISKDPEFAPSEHEEPKVGEGPAS</sequence>